<accession>A0A0A9BHX0</accession>
<dbReference type="EMBL" id="GBRH01234939">
    <property type="protein sequence ID" value="JAD62956.1"/>
    <property type="molecule type" value="Transcribed_RNA"/>
</dbReference>
<organism evidence="1">
    <name type="scientific">Arundo donax</name>
    <name type="common">Giant reed</name>
    <name type="synonym">Donax arundinaceus</name>
    <dbReference type="NCBI Taxonomy" id="35708"/>
    <lineage>
        <taxon>Eukaryota</taxon>
        <taxon>Viridiplantae</taxon>
        <taxon>Streptophyta</taxon>
        <taxon>Embryophyta</taxon>
        <taxon>Tracheophyta</taxon>
        <taxon>Spermatophyta</taxon>
        <taxon>Magnoliopsida</taxon>
        <taxon>Liliopsida</taxon>
        <taxon>Poales</taxon>
        <taxon>Poaceae</taxon>
        <taxon>PACMAD clade</taxon>
        <taxon>Arundinoideae</taxon>
        <taxon>Arundineae</taxon>
        <taxon>Arundo</taxon>
    </lineage>
</organism>
<dbReference type="AlphaFoldDB" id="A0A0A9BHX0"/>
<reference evidence="1" key="2">
    <citation type="journal article" date="2015" name="Data Brief">
        <title>Shoot transcriptome of the giant reed, Arundo donax.</title>
        <authorList>
            <person name="Barrero R.A."/>
            <person name="Guerrero F.D."/>
            <person name="Moolhuijzen P."/>
            <person name="Goolsby J.A."/>
            <person name="Tidwell J."/>
            <person name="Bellgard S.E."/>
            <person name="Bellgard M.I."/>
        </authorList>
    </citation>
    <scope>NUCLEOTIDE SEQUENCE</scope>
    <source>
        <tissue evidence="1">Shoot tissue taken approximately 20 cm above the soil surface</tissue>
    </source>
</reference>
<protein>
    <submittedName>
        <fullName evidence="1">Uncharacterized protein</fullName>
    </submittedName>
</protein>
<evidence type="ECO:0000313" key="1">
    <source>
        <dbReference type="EMBL" id="JAD62956.1"/>
    </source>
</evidence>
<name>A0A0A9BHX0_ARUDO</name>
<proteinExistence type="predicted"/>
<sequence>MVDWLWLALISSSSNLARELVRAKGIRWGSAPCSRVAVPSRNGLCFGFPSTLLAFCLAINKLKKWLSSCSFSTVSIRHLAVR</sequence>
<reference evidence="1" key="1">
    <citation type="submission" date="2014-09" db="EMBL/GenBank/DDBJ databases">
        <authorList>
            <person name="Magalhaes I.L.F."/>
            <person name="Oliveira U."/>
            <person name="Santos F.R."/>
            <person name="Vidigal T.H.D.A."/>
            <person name="Brescovit A.D."/>
            <person name="Santos A.J."/>
        </authorList>
    </citation>
    <scope>NUCLEOTIDE SEQUENCE</scope>
    <source>
        <tissue evidence="1">Shoot tissue taken approximately 20 cm above the soil surface</tissue>
    </source>
</reference>